<sequence length="184" mass="21230">MAPQIGVSFTINPVVLRYKSPVSHSAWYMHLPVVKRYYNNLKPNCLEVDVDILWSNILPLHFDIRKDYGIEPQQRPYPGVVKTKTDFVITARVSDVGSGSVWQEAVEQVTNYMKVARTSNFVTFRKTETMYAIVTVGRYSRFYELKNELQLVNFGNTGGKTYEFKKDEESIDGILLDIVQRTIH</sequence>
<dbReference type="Proteomes" id="UP001239795">
    <property type="component" value="Unassembled WGS sequence"/>
</dbReference>
<evidence type="ECO:0000313" key="1">
    <source>
        <dbReference type="EMBL" id="KAK1459995.1"/>
    </source>
</evidence>
<reference evidence="1 2" key="1">
    <citation type="submission" date="2016-10" db="EMBL/GenBank/DDBJ databases">
        <title>The genome sequence of Colletotrichum fioriniae PJ7.</title>
        <authorList>
            <person name="Baroncelli R."/>
        </authorList>
    </citation>
    <scope>NUCLEOTIDE SEQUENCE [LARGE SCALE GENOMIC DNA]</scope>
    <source>
        <strain evidence="1">Col 31</strain>
    </source>
</reference>
<dbReference type="AlphaFoldDB" id="A0AAI9UK71"/>
<keyword evidence="2" id="KW-1185">Reference proteome</keyword>
<organism evidence="1 2">
    <name type="scientific">Colletotrichum melonis</name>
    <dbReference type="NCBI Taxonomy" id="1209925"/>
    <lineage>
        <taxon>Eukaryota</taxon>
        <taxon>Fungi</taxon>
        <taxon>Dikarya</taxon>
        <taxon>Ascomycota</taxon>
        <taxon>Pezizomycotina</taxon>
        <taxon>Sordariomycetes</taxon>
        <taxon>Hypocreomycetidae</taxon>
        <taxon>Glomerellales</taxon>
        <taxon>Glomerellaceae</taxon>
        <taxon>Colletotrichum</taxon>
        <taxon>Colletotrichum acutatum species complex</taxon>
    </lineage>
</organism>
<accession>A0AAI9UK71</accession>
<protein>
    <submittedName>
        <fullName evidence="1">Uncharacterized protein</fullName>
    </submittedName>
</protein>
<comment type="caution">
    <text evidence="1">The sequence shown here is derived from an EMBL/GenBank/DDBJ whole genome shotgun (WGS) entry which is preliminary data.</text>
</comment>
<gene>
    <name evidence="1" type="ORF">CMEL01_02994</name>
</gene>
<name>A0AAI9UK71_9PEZI</name>
<evidence type="ECO:0000313" key="2">
    <source>
        <dbReference type="Proteomes" id="UP001239795"/>
    </source>
</evidence>
<proteinExistence type="predicted"/>
<dbReference type="EMBL" id="MLGG01000013">
    <property type="protein sequence ID" value="KAK1459995.1"/>
    <property type="molecule type" value="Genomic_DNA"/>
</dbReference>